<accession>A0A0N9UZN3</accession>
<dbReference type="PANTHER" id="PTHR33164:SF57">
    <property type="entry name" value="MARR-FAMILY TRANSCRIPTIONAL REGULATOR"/>
    <property type="match status" value="1"/>
</dbReference>
<dbReference type="PROSITE" id="PS50995">
    <property type="entry name" value="HTH_MARR_2"/>
    <property type="match status" value="1"/>
</dbReference>
<feature type="domain" description="HTH marR-type" evidence="1">
    <location>
        <begin position="53"/>
        <end position="174"/>
    </location>
</feature>
<dbReference type="Gene3D" id="1.10.10.10">
    <property type="entry name" value="Winged helix-like DNA-binding domain superfamily/Winged helix DNA-binding domain"/>
    <property type="match status" value="1"/>
</dbReference>
<dbReference type="PATRIC" id="fig|33050.5.peg.4070"/>
<dbReference type="SMART" id="SM00347">
    <property type="entry name" value="HTH_MARR"/>
    <property type="match status" value="1"/>
</dbReference>
<dbReference type="RefSeq" id="WP_234715645.1">
    <property type="nucleotide sequence ID" value="NZ_CP012700.1"/>
</dbReference>
<dbReference type="InterPro" id="IPR039422">
    <property type="entry name" value="MarR/SlyA-like"/>
</dbReference>
<dbReference type="GO" id="GO:0006950">
    <property type="term" value="P:response to stress"/>
    <property type="evidence" value="ECO:0007669"/>
    <property type="project" value="TreeGrafter"/>
</dbReference>
<dbReference type="GO" id="GO:0003700">
    <property type="term" value="F:DNA-binding transcription factor activity"/>
    <property type="evidence" value="ECO:0007669"/>
    <property type="project" value="InterPro"/>
</dbReference>
<dbReference type="EMBL" id="CP012700">
    <property type="protein sequence ID" value="ALH82486.1"/>
    <property type="molecule type" value="Genomic_DNA"/>
</dbReference>
<sequence>MERPGGSRYMQQFSNEEIAELKSRIDQIHDLLTTRGGDEQAVMAIPVSLTRSEAPKAVLVDQVAFNIQMRRLRKSHFGEAQLSGPVWDMMLDLMLADTNGRELSASDLAAGAGVPLSSGLRMIASLEAQGLVRRFIDQHDRRRSLVELTDKGSERMESYFEKIGSAWESRQIAA</sequence>
<dbReference type="Pfam" id="PF09339">
    <property type="entry name" value="HTH_IclR"/>
    <property type="match status" value="1"/>
</dbReference>
<dbReference type="InterPro" id="IPR005471">
    <property type="entry name" value="Tscrpt_reg_IclR_N"/>
</dbReference>
<reference evidence="2 3" key="1">
    <citation type="journal article" date="2015" name="Genome Announc.">
        <title>Complete Genome Sequence of Polypropylene Glycol- and Polyethylene Glycol-Degrading Sphingopyxis macrogoltabida Strain EY-1.</title>
        <authorList>
            <person name="Ohtsubo Y."/>
            <person name="Nagata Y."/>
            <person name="Numata M."/>
            <person name="Tsuchikane K."/>
            <person name="Hosoyama A."/>
            <person name="Yamazoe A."/>
            <person name="Tsuda M."/>
            <person name="Fujita N."/>
            <person name="Kawai F."/>
        </authorList>
    </citation>
    <scope>NUCLEOTIDE SEQUENCE [LARGE SCALE GENOMIC DNA]</scope>
    <source>
        <strain evidence="2 3">EY-1</strain>
    </source>
</reference>
<gene>
    <name evidence="2" type="ORF">AN936_19615</name>
</gene>
<dbReference type="Proteomes" id="UP000058074">
    <property type="component" value="Chromosome"/>
</dbReference>
<dbReference type="SUPFAM" id="SSF46785">
    <property type="entry name" value="Winged helix' DNA-binding domain"/>
    <property type="match status" value="1"/>
</dbReference>
<dbReference type="AlphaFoldDB" id="A0A0N9UZN3"/>
<proteinExistence type="predicted"/>
<evidence type="ECO:0000313" key="2">
    <source>
        <dbReference type="EMBL" id="ALH82486.1"/>
    </source>
</evidence>
<protein>
    <submittedName>
        <fullName evidence="2">MarR family transcriptional regulator</fullName>
    </submittedName>
</protein>
<dbReference type="InterPro" id="IPR000835">
    <property type="entry name" value="HTH_MarR-typ"/>
</dbReference>
<dbReference type="KEGG" id="smag:AN936_19615"/>
<name>A0A0N9UZN3_SPHMC</name>
<evidence type="ECO:0000313" key="3">
    <source>
        <dbReference type="Proteomes" id="UP000058074"/>
    </source>
</evidence>
<dbReference type="InterPro" id="IPR036390">
    <property type="entry name" value="WH_DNA-bd_sf"/>
</dbReference>
<organism evidence="2 3">
    <name type="scientific">Sphingopyxis macrogoltabida</name>
    <name type="common">Sphingomonas macrogoltabidus</name>
    <dbReference type="NCBI Taxonomy" id="33050"/>
    <lineage>
        <taxon>Bacteria</taxon>
        <taxon>Pseudomonadati</taxon>
        <taxon>Pseudomonadota</taxon>
        <taxon>Alphaproteobacteria</taxon>
        <taxon>Sphingomonadales</taxon>
        <taxon>Sphingomonadaceae</taxon>
        <taxon>Sphingopyxis</taxon>
    </lineage>
</organism>
<evidence type="ECO:0000259" key="1">
    <source>
        <dbReference type="PROSITE" id="PS50995"/>
    </source>
</evidence>
<dbReference type="PANTHER" id="PTHR33164">
    <property type="entry name" value="TRANSCRIPTIONAL REGULATOR, MARR FAMILY"/>
    <property type="match status" value="1"/>
</dbReference>
<dbReference type="InterPro" id="IPR036388">
    <property type="entry name" value="WH-like_DNA-bd_sf"/>
</dbReference>